<evidence type="ECO:0000256" key="16">
    <source>
        <dbReference type="RuleBase" id="RU365068"/>
    </source>
</evidence>
<feature type="compositionally biased region" description="Low complexity" evidence="17">
    <location>
        <begin position="116"/>
        <end position="133"/>
    </location>
</feature>
<dbReference type="PROSITE" id="PS00039">
    <property type="entry name" value="DEAD_ATP_HELICASE"/>
    <property type="match status" value="1"/>
</dbReference>
<evidence type="ECO:0000259" key="20">
    <source>
        <dbReference type="PROSITE" id="PS51195"/>
    </source>
</evidence>
<evidence type="ECO:0000256" key="4">
    <source>
        <dbReference type="ARBA" id="ARBA00022741"/>
    </source>
</evidence>
<dbReference type="CDD" id="cd18787">
    <property type="entry name" value="SF2_C_DEAD"/>
    <property type="match status" value="1"/>
</dbReference>
<dbReference type="SUPFAM" id="SSF52540">
    <property type="entry name" value="P-loop containing nucleoside triphosphate hydrolases"/>
    <property type="match status" value="2"/>
</dbReference>
<evidence type="ECO:0000313" key="22">
    <source>
        <dbReference type="Proteomes" id="UP000078343"/>
    </source>
</evidence>
<evidence type="ECO:0000256" key="9">
    <source>
        <dbReference type="ARBA" id="ARBA00023242"/>
    </source>
</evidence>
<evidence type="ECO:0000256" key="14">
    <source>
        <dbReference type="PROSITE-ProRule" id="PRU00552"/>
    </source>
</evidence>
<evidence type="ECO:0000256" key="7">
    <source>
        <dbReference type="ARBA" id="ARBA00022840"/>
    </source>
</evidence>
<protein>
    <recommendedName>
        <fullName evidence="16">ATP-dependent RNA helicase</fullName>
        <ecNumber evidence="16">3.6.4.13</ecNumber>
    </recommendedName>
</protein>
<dbReference type="GO" id="GO:0005524">
    <property type="term" value="F:ATP binding"/>
    <property type="evidence" value="ECO:0007669"/>
    <property type="project" value="UniProtKB-UniRule"/>
</dbReference>
<dbReference type="GO" id="GO:0042802">
    <property type="term" value="F:identical protein binding"/>
    <property type="evidence" value="ECO:0007669"/>
    <property type="project" value="EnsemblFungi"/>
</dbReference>
<evidence type="ECO:0000256" key="11">
    <source>
        <dbReference type="ARBA" id="ARBA00024357"/>
    </source>
</evidence>
<evidence type="ECO:0000313" key="21">
    <source>
        <dbReference type="EMBL" id="OAP65356.1"/>
    </source>
</evidence>
<evidence type="ECO:0000256" key="15">
    <source>
        <dbReference type="RuleBase" id="RU000492"/>
    </source>
</evidence>
<keyword evidence="2" id="KW-0690">Ribosome biogenesis</keyword>
<dbReference type="FunFam" id="3.40.50.300:FF:000460">
    <property type="entry name" value="RNA helicase"/>
    <property type="match status" value="1"/>
</dbReference>
<dbReference type="InterPro" id="IPR011545">
    <property type="entry name" value="DEAD/DEAH_box_helicase_dom"/>
</dbReference>
<dbReference type="EMBL" id="LVYI01000001">
    <property type="protein sequence ID" value="OAP65356.1"/>
    <property type="molecule type" value="Genomic_DNA"/>
</dbReference>
<dbReference type="InterPro" id="IPR044773">
    <property type="entry name" value="DDX18/Has1_DEADc"/>
</dbReference>
<dbReference type="InterPro" id="IPR014014">
    <property type="entry name" value="RNA_helicase_DEAD_Q_motif"/>
</dbReference>
<dbReference type="SMART" id="SM00490">
    <property type="entry name" value="HELICc"/>
    <property type="match status" value="1"/>
</dbReference>
<dbReference type="CDD" id="cd17942">
    <property type="entry name" value="DEADc_DDX18"/>
    <property type="match status" value="1"/>
</dbReference>
<comment type="domain">
    <text evidence="16">The Q motif is unique to and characteristic of the DEAD box family of RNA helicases and controls ATP binding and hydrolysis.</text>
</comment>
<comment type="subcellular location">
    <subcellularLocation>
        <location evidence="1">Nucleus</location>
        <location evidence="1">Nucleolus</location>
    </subcellularLocation>
</comment>
<comment type="function">
    <text evidence="10">ATP-dependent RNA helicase involved in 40S ribosomal subunit biogenesis. Required for the processing and cleavage of 35S pre-rRNA at sites A0, A1, and A2, leading to mature 18S rRNA.</text>
</comment>
<keyword evidence="8 16" id="KW-0694">RNA-binding</keyword>
<feature type="region of interest" description="Disordered" evidence="17">
    <location>
        <begin position="590"/>
        <end position="618"/>
    </location>
</feature>
<dbReference type="OrthoDB" id="10259640at2759"/>
<feature type="domain" description="Helicase C-terminal" evidence="19">
    <location>
        <begin position="362"/>
        <end position="532"/>
    </location>
</feature>
<accession>A0A179A1D5</accession>
<feature type="compositionally biased region" description="Acidic residues" evidence="17">
    <location>
        <begin position="75"/>
        <end position="104"/>
    </location>
</feature>
<dbReference type="SMART" id="SM00487">
    <property type="entry name" value="DEXDc"/>
    <property type="match status" value="1"/>
</dbReference>
<comment type="caution">
    <text evidence="21">The sequence shown here is derived from an EMBL/GenBank/DDBJ whole genome shotgun (WGS) entry which is preliminary data.</text>
</comment>
<dbReference type="GO" id="GO:0000462">
    <property type="term" value="P:maturation of SSU-rRNA from tricistronic rRNA transcript (SSU-rRNA, 5.8S rRNA, LSU-rRNA)"/>
    <property type="evidence" value="ECO:0007669"/>
    <property type="project" value="EnsemblFungi"/>
</dbReference>
<evidence type="ECO:0000256" key="8">
    <source>
        <dbReference type="ARBA" id="ARBA00022884"/>
    </source>
</evidence>
<dbReference type="GeneID" id="30005498"/>
<keyword evidence="3" id="KW-0698">rRNA processing</keyword>
<keyword evidence="5 15" id="KW-0378">Hydrolase</keyword>
<dbReference type="Pfam" id="PF13959">
    <property type="entry name" value="CTE_SPB4"/>
    <property type="match status" value="1"/>
</dbReference>
<dbReference type="GO" id="GO:0003724">
    <property type="term" value="F:RNA helicase activity"/>
    <property type="evidence" value="ECO:0007669"/>
    <property type="project" value="UniProtKB-EC"/>
</dbReference>
<dbReference type="AlphaFoldDB" id="A0A179A1D5"/>
<feature type="compositionally biased region" description="Polar residues" evidence="17">
    <location>
        <begin position="105"/>
        <end position="115"/>
    </location>
</feature>
<dbReference type="GO" id="GO:0003723">
    <property type="term" value="F:RNA binding"/>
    <property type="evidence" value="ECO:0007669"/>
    <property type="project" value="UniProtKB-UniRule"/>
</dbReference>
<proteinExistence type="inferred from homology"/>
<keyword evidence="4 15" id="KW-0547">Nucleotide-binding</keyword>
<comment type="function">
    <text evidence="16">RNA helicase.</text>
</comment>
<dbReference type="GO" id="GO:0030687">
    <property type="term" value="C:preribosome, large subunit precursor"/>
    <property type="evidence" value="ECO:0007669"/>
    <property type="project" value="EnsemblFungi"/>
</dbReference>
<dbReference type="InterPro" id="IPR014001">
    <property type="entry name" value="Helicase_ATP-bd"/>
</dbReference>
<evidence type="ECO:0000256" key="5">
    <source>
        <dbReference type="ARBA" id="ARBA00022801"/>
    </source>
</evidence>
<feature type="region of interest" description="Disordered" evidence="17">
    <location>
        <begin position="1"/>
        <end position="143"/>
    </location>
</feature>
<evidence type="ECO:0000256" key="2">
    <source>
        <dbReference type="ARBA" id="ARBA00022517"/>
    </source>
</evidence>
<comment type="subunit">
    <text evidence="12">Associates in the nucleolus with the 60S and pre-60S ribosomal subunits.</text>
</comment>
<keyword evidence="9" id="KW-0539">Nucleus</keyword>
<evidence type="ECO:0000256" key="6">
    <source>
        <dbReference type="ARBA" id="ARBA00022806"/>
    </source>
</evidence>
<dbReference type="RefSeq" id="XP_018698723.1">
    <property type="nucleotide sequence ID" value="XM_018832844.1"/>
</dbReference>
<dbReference type="InterPro" id="IPR025313">
    <property type="entry name" value="SPB4-like_CTE"/>
</dbReference>
<evidence type="ECO:0000259" key="18">
    <source>
        <dbReference type="PROSITE" id="PS51192"/>
    </source>
</evidence>
<dbReference type="EC" id="3.6.4.13" evidence="16"/>
<evidence type="ECO:0000256" key="17">
    <source>
        <dbReference type="SAM" id="MobiDB-lite"/>
    </source>
</evidence>
<dbReference type="GO" id="GO:0032040">
    <property type="term" value="C:small-subunit processome"/>
    <property type="evidence" value="ECO:0007669"/>
    <property type="project" value="EnsemblFungi"/>
</dbReference>
<dbReference type="Proteomes" id="UP000078343">
    <property type="component" value="Unassembled WGS sequence"/>
</dbReference>
<sequence length="618" mass="68718">MDPQLAESKKRKRKRTKPTEARTETQPAPSAPSDHIQASSKEPQEKSKKRRKTSHSSEEEDNVEMTASTKAVDDAAGETEEESSDSEVDGAVDDKDDAGPELEETVNTTTMSTEITSAPAPADLPTDAAPSLPGTETTPQAFSELGLSEKTMKAITEMGFTSMTEIQRRGIPPLMAGRDVLGAAKTGSGKTLAFLIPAVEMLHALRFKPRNGTGVIVVSPTRELALQIFGVARDLMQFHSQTFGIVIGGANRSAEADKLTKGVNLLIATPGRLLDHLQNTKGFVYKNVKALVIDEADRILEVGFEDEMRQIVKILPDRDHRQTMLFSATQTTKVEDLARISLRPGPLYINVDHKKEHSTVEGLEQGYVICDSDKRFLLLFSFLKRNLKKKVIVFMSSCNCVKYHCELLNYIDLPVLELHGNLKQQKRTNTFFEFCNATHGTLICTDVAARGLDIPAVDWIVQFDPPDDPRDYIHRVGRTARGANGKGRSLMFLQPSEVGFLTQLKEARVPVVEFDFPAKKLVNIQSQLEKLIGQNYYLNKSAKDGYRSYLQAYASHSLRSVFDVNKLDLVKVAKSFGFPTPPRVDIQLGASMRDKKQSHPARRSYGSQPRQKNGFKRR</sequence>
<feature type="domain" description="Helicase ATP-binding" evidence="18">
    <location>
        <begin position="171"/>
        <end position="348"/>
    </location>
</feature>
<dbReference type="PROSITE" id="PS51195">
    <property type="entry name" value="Q_MOTIF"/>
    <property type="match status" value="1"/>
</dbReference>
<feature type="domain" description="DEAD-box RNA helicase Q" evidence="20">
    <location>
        <begin position="140"/>
        <end position="168"/>
    </location>
</feature>
<dbReference type="GO" id="GO:0005635">
    <property type="term" value="C:nuclear envelope"/>
    <property type="evidence" value="ECO:0007669"/>
    <property type="project" value="EnsemblFungi"/>
</dbReference>
<dbReference type="InterPro" id="IPR000629">
    <property type="entry name" value="RNA-helicase_DEAD-box_CS"/>
</dbReference>
<keyword evidence="22" id="KW-1185">Reference proteome</keyword>
<dbReference type="Pfam" id="PF00270">
    <property type="entry name" value="DEAD"/>
    <property type="match status" value="1"/>
</dbReference>
<feature type="short sequence motif" description="Q motif" evidence="14">
    <location>
        <begin position="140"/>
        <end position="168"/>
    </location>
</feature>
<dbReference type="InterPro" id="IPR001650">
    <property type="entry name" value="Helicase_C-like"/>
</dbReference>
<evidence type="ECO:0000256" key="1">
    <source>
        <dbReference type="ARBA" id="ARBA00004604"/>
    </source>
</evidence>
<reference evidence="21 22" key="1">
    <citation type="submission" date="2016-04" db="EMBL/GenBank/DDBJ databases">
        <title>Draft genome of Fonsecaea erecta CBS 125763.</title>
        <authorList>
            <person name="Weiss V.A."/>
            <person name="Vicente V.A."/>
            <person name="Raittz R.T."/>
            <person name="Moreno L.F."/>
            <person name="De Souza E.M."/>
            <person name="Pedrosa F.O."/>
            <person name="Steffens M.B."/>
            <person name="Faoro H."/>
            <person name="Tadra-Sfeir M.Z."/>
            <person name="Najafzadeh M.J."/>
            <person name="Felipe M.S."/>
            <person name="Teixeira M."/>
            <person name="Sun J."/>
            <person name="Xi L."/>
            <person name="Gomes R."/>
            <person name="De Azevedo C.M."/>
            <person name="Salgado C.G."/>
            <person name="Da Silva M.B."/>
            <person name="Nascimento M.F."/>
            <person name="Queiroz-Telles F."/>
            <person name="Attili D.S."/>
            <person name="Gorbushina A."/>
        </authorList>
    </citation>
    <scope>NUCLEOTIDE SEQUENCE [LARGE SCALE GENOMIC DNA]</scope>
    <source>
        <strain evidence="21 22">CBS 125763</strain>
    </source>
</reference>
<dbReference type="Gene3D" id="3.40.50.300">
    <property type="entry name" value="P-loop containing nucleotide triphosphate hydrolases"/>
    <property type="match status" value="2"/>
</dbReference>
<dbReference type="GO" id="GO:0016887">
    <property type="term" value="F:ATP hydrolysis activity"/>
    <property type="evidence" value="ECO:0007669"/>
    <property type="project" value="RHEA"/>
</dbReference>
<keyword evidence="6 15" id="KW-0347">Helicase</keyword>
<dbReference type="STRING" id="1367422.A0A179A1D5"/>
<dbReference type="PROSITE" id="PS51194">
    <property type="entry name" value="HELICASE_CTER"/>
    <property type="match status" value="1"/>
</dbReference>
<evidence type="ECO:0000259" key="19">
    <source>
        <dbReference type="PROSITE" id="PS51194"/>
    </source>
</evidence>
<comment type="similarity">
    <text evidence="11">Belongs to the DEAD box helicase family. DDX18/HAS1 subfamily.</text>
</comment>
<comment type="catalytic activity">
    <reaction evidence="13 16">
        <text>ATP + H2O = ADP + phosphate + H(+)</text>
        <dbReference type="Rhea" id="RHEA:13065"/>
        <dbReference type="ChEBI" id="CHEBI:15377"/>
        <dbReference type="ChEBI" id="CHEBI:15378"/>
        <dbReference type="ChEBI" id="CHEBI:30616"/>
        <dbReference type="ChEBI" id="CHEBI:43474"/>
        <dbReference type="ChEBI" id="CHEBI:456216"/>
        <dbReference type="EC" id="3.6.4.13"/>
    </reaction>
</comment>
<dbReference type="GO" id="GO:0000463">
    <property type="term" value="P:maturation of LSU-rRNA from tricistronic rRNA transcript (SSU-rRNA, 5.8S rRNA, LSU-rRNA)"/>
    <property type="evidence" value="ECO:0007669"/>
    <property type="project" value="EnsemblFungi"/>
</dbReference>
<name>A0A179A1D5_9EURO</name>
<dbReference type="PROSITE" id="PS51192">
    <property type="entry name" value="HELICASE_ATP_BIND_1"/>
    <property type="match status" value="1"/>
</dbReference>
<dbReference type="GO" id="GO:1990417">
    <property type="term" value="P:snoRNA release from pre-rRNA"/>
    <property type="evidence" value="ECO:0007669"/>
    <property type="project" value="EnsemblFungi"/>
</dbReference>
<dbReference type="InterPro" id="IPR027417">
    <property type="entry name" value="P-loop_NTPase"/>
</dbReference>
<evidence type="ECO:0000256" key="10">
    <source>
        <dbReference type="ARBA" id="ARBA00024310"/>
    </source>
</evidence>
<evidence type="ECO:0000256" key="3">
    <source>
        <dbReference type="ARBA" id="ARBA00022552"/>
    </source>
</evidence>
<organism evidence="21 22">
    <name type="scientific">Fonsecaea erecta</name>
    <dbReference type="NCBI Taxonomy" id="1367422"/>
    <lineage>
        <taxon>Eukaryota</taxon>
        <taxon>Fungi</taxon>
        <taxon>Dikarya</taxon>
        <taxon>Ascomycota</taxon>
        <taxon>Pezizomycotina</taxon>
        <taxon>Eurotiomycetes</taxon>
        <taxon>Chaetothyriomycetidae</taxon>
        <taxon>Chaetothyriales</taxon>
        <taxon>Herpotrichiellaceae</taxon>
        <taxon>Fonsecaea</taxon>
    </lineage>
</organism>
<evidence type="ECO:0000256" key="12">
    <source>
        <dbReference type="ARBA" id="ARBA00024365"/>
    </source>
</evidence>
<evidence type="ECO:0000256" key="13">
    <source>
        <dbReference type="ARBA" id="ARBA00047984"/>
    </source>
</evidence>
<gene>
    <name evidence="21" type="ORF">AYL99_01328</name>
</gene>
<dbReference type="SMART" id="SM01178">
    <property type="entry name" value="DUF4217"/>
    <property type="match status" value="1"/>
</dbReference>
<dbReference type="Pfam" id="PF00271">
    <property type="entry name" value="Helicase_C"/>
    <property type="match status" value="1"/>
</dbReference>
<keyword evidence="7 15" id="KW-0067">ATP-binding</keyword>
<dbReference type="PANTHER" id="PTHR24031">
    <property type="entry name" value="RNA HELICASE"/>
    <property type="match status" value="1"/>
</dbReference>
<dbReference type="FunFam" id="3.40.50.300:FF:000379">
    <property type="entry name" value="RNA helicase"/>
    <property type="match status" value="1"/>
</dbReference>